<reference evidence="1" key="2">
    <citation type="submission" date="2017-06" db="EMBL/GenBank/DDBJ databases">
        <authorList>
            <person name="Kim H.J."/>
            <person name="Triplett B.A."/>
        </authorList>
    </citation>
    <scope>NUCLEOTIDE SEQUENCE [LARGE SCALE GENOMIC DNA]</scope>
    <source>
        <strain evidence="1">NKM1</strain>
    </source>
</reference>
<proteinExistence type="predicted"/>
<reference evidence="3" key="1">
    <citation type="submission" date="2017-06" db="EMBL/GenBank/DDBJ databases">
        <authorList>
            <person name="Varghese N."/>
            <person name="Submissions S."/>
        </authorList>
    </citation>
    <scope>NUCLEOTIDE SEQUENCE [LARGE SCALE GENOMIC DNA]</scope>
    <source>
        <strain evidence="3">NKM1</strain>
    </source>
</reference>
<dbReference type="EMBL" id="FZOQ01000037">
    <property type="protein sequence ID" value="SNT26257.1"/>
    <property type="molecule type" value="Genomic_DNA"/>
</dbReference>
<gene>
    <name evidence="1" type="ORF">SAMN06296052_110147</name>
    <name evidence="2" type="ORF">SAMN06296052_1371</name>
</gene>
<keyword evidence="3" id="KW-1185">Reference proteome</keyword>
<evidence type="ECO:0000313" key="2">
    <source>
        <dbReference type="EMBL" id="SNT26257.1"/>
    </source>
</evidence>
<name>A0A239GCT8_9BACT</name>
<dbReference type="EMBL" id="FZOQ01000010">
    <property type="protein sequence ID" value="SNS66283.1"/>
    <property type="molecule type" value="Genomic_DNA"/>
</dbReference>
<dbReference type="AlphaFoldDB" id="A0A239GCT8"/>
<accession>A0A239GCT8</accession>
<dbReference type="Proteomes" id="UP000198432">
    <property type="component" value="Unassembled WGS sequence"/>
</dbReference>
<evidence type="ECO:0000313" key="1">
    <source>
        <dbReference type="EMBL" id="SNS66283.1"/>
    </source>
</evidence>
<evidence type="ECO:0000313" key="3">
    <source>
        <dbReference type="Proteomes" id="UP000198432"/>
    </source>
</evidence>
<protein>
    <submittedName>
        <fullName evidence="1">Uncharacterized protein</fullName>
    </submittedName>
</protein>
<organism evidence="1 3">
    <name type="scientific">Pontibacter ummariensis</name>
    <dbReference type="NCBI Taxonomy" id="1610492"/>
    <lineage>
        <taxon>Bacteria</taxon>
        <taxon>Pseudomonadati</taxon>
        <taxon>Bacteroidota</taxon>
        <taxon>Cytophagia</taxon>
        <taxon>Cytophagales</taxon>
        <taxon>Hymenobacteraceae</taxon>
        <taxon>Pontibacter</taxon>
    </lineage>
</organism>
<sequence>MDRAEGLKRTLEYFRDKVQVPDRQEA</sequence>